<dbReference type="SMART" id="SM00015">
    <property type="entry name" value="IQ"/>
    <property type="match status" value="1"/>
</dbReference>
<comment type="similarity">
    <text evidence="9">Belongs to the U2 small nuclear ribonucleoprotein A family.</text>
</comment>
<evidence type="ECO:0000313" key="15">
    <source>
        <dbReference type="EnsemblMetazoa" id="MDOA010847-PB"/>
    </source>
</evidence>
<dbReference type="EnsemblMetazoa" id="MDOA010847-RB">
    <property type="protein sequence ID" value="MDOA010847-PB"/>
    <property type="gene ID" value="MDOA010847"/>
</dbReference>
<reference evidence="17" key="2">
    <citation type="submission" date="2025-05" db="UniProtKB">
        <authorList>
            <consortium name="RefSeq"/>
        </authorList>
    </citation>
    <scope>IDENTIFICATION</scope>
    <source>
        <strain evidence="17">Aabys</strain>
        <tissue evidence="17">Whole body</tissue>
    </source>
</reference>
<keyword evidence="13" id="KW-0175">Coiled coil</keyword>
<keyword evidence="4" id="KW-0433">Leucine-rich repeat</keyword>
<dbReference type="SMART" id="SM00365">
    <property type="entry name" value="LRR_SD22"/>
    <property type="match status" value="5"/>
</dbReference>
<keyword evidence="5" id="KW-0677">Repeat</keyword>
<dbReference type="Proteomes" id="UP001652621">
    <property type="component" value="Unplaced"/>
</dbReference>
<feature type="compositionally biased region" description="Polar residues" evidence="14">
    <location>
        <begin position="321"/>
        <end position="358"/>
    </location>
</feature>
<comment type="function">
    <text evidence="10">Acts as a key negative regulator of ciliogenesis in collaboration with CCP110 by capping the mother centriole thereby preventing cilia formation. Required for recruitment of CCP110 to the centrosome.</text>
</comment>
<dbReference type="Gene3D" id="3.80.10.10">
    <property type="entry name" value="Ribonuclease Inhibitor"/>
    <property type="match status" value="2"/>
</dbReference>
<feature type="region of interest" description="Disordered" evidence="14">
    <location>
        <begin position="846"/>
        <end position="903"/>
    </location>
</feature>
<dbReference type="FunFam" id="3.80.10.10:FF:000165">
    <property type="entry name" value="Centrosomal protein of 97 kDa"/>
    <property type="match status" value="1"/>
</dbReference>
<keyword evidence="8" id="KW-0539">Nucleus</keyword>
<dbReference type="GO" id="GO:0005813">
    <property type="term" value="C:centrosome"/>
    <property type="evidence" value="ECO:0007669"/>
    <property type="project" value="UniProtKB-SubCell"/>
</dbReference>
<evidence type="ECO:0000256" key="11">
    <source>
        <dbReference type="ARBA" id="ARBA00068862"/>
    </source>
</evidence>
<organism evidence="15">
    <name type="scientific">Musca domestica</name>
    <name type="common">House fly</name>
    <dbReference type="NCBI Taxonomy" id="7370"/>
    <lineage>
        <taxon>Eukaryota</taxon>
        <taxon>Metazoa</taxon>
        <taxon>Ecdysozoa</taxon>
        <taxon>Arthropoda</taxon>
        <taxon>Hexapoda</taxon>
        <taxon>Insecta</taxon>
        <taxon>Pterygota</taxon>
        <taxon>Neoptera</taxon>
        <taxon>Endopterygota</taxon>
        <taxon>Diptera</taxon>
        <taxon>Brachycera</taxon>
        <taxon>Muscomorpha</taxon>
        <taxon>Muscoidea</taxon>
        <taxon>Muscidae</taxon>
        <taxon>Musca</taxon>
    </lineage>
</organism>
<reference evidence="15" key="1">
    <citation type="submission" date="2020-05" db="UniProtKB">
        <authorList>
            <consortium name="EnsemblMetazoa"/>
        </authorList>
    </citation>
    <scope>IDENTIFICATION</scope>
    <source>
        <strain evidence="15">Aabys</strain>
    </source>
</reference>
<feature type="compositionally biased region" description="Basic and acidic residues" evidence="14">
    <location>
        <begin position="887"/>
        <end position="896"/>
    </location>
</feature>
<dbReference type="PANTHER" id="PTHR10552">
    <property type="entry name" value="U2 SMALL NUCLEAR RIBONUCLEOPROTEIN A"/>
    <property type="match status" value="1"/>
</dbReference>
<evidence type="ECO:0000256" key="14">
    <source>
        <dbReference type="SAM" id="MobiDB-lite"/>
    </source>
</evidence>
<keyword evidence="16" id="KW-1185">Reference proteome</keyword>
<evidence type="ECO:0000256" key="6">
    <source>
        <dbReference type="ARBA" id="ARBA00022794"/>
    </source>
</evidence>
<dbReference type="GO" id="GO:0030620">
    <property type="term" value="F:U2 snRNA binding"/>
    <property type="evidence" value="ECO:0007669"/>
    <property type="project" value="InterPro"/>
</dbReference>
<feature type="coiled-coil region" evidence="13">
    <location>
        <begin position="633"/>
        <end position="664"/>
    </location>
</feature>
<dbReference type="InterPro" id="IPR032675">
    <property type="entry name" value="LRR_dom_sf"/>
</dbReference>
<dbReference type="InterPro" id="IPR044640">
    <property type="entry name" value="RU2A"/>
</dbReference>
<evidence type="ECO:0000256" key="3">
    <source>
        <dbReference type="ARBA" id="ARBA00022490"/>
    </source>
</evidence>
<dbReference type="SUPFAM" id="SSF52058">
    <property type="entry name" value="L domain-like"/>
    <property type="match status" value="1"/>
</dbReference>
<evidence type="ECO:0000256" key="9">
    <source>
        <dbReference type="ARBA" id="ARBA00024196"/>
    </source>
</evidence>
<dbReference type="RefSeq" id="XP_011295449.2">
    <property type="nucleotide sequence ID" value="XM_011297147.3"/>
</dbReference>
<keyword evidence="7" id="KW-0206">Cytoskeleton</keyword>
<dbReference type="AlphaFoldDB" id="A0A1I8N2G9"/>
<dbReference type="InterPro" id="IPR001611">
    <property type="entry name" value="Leu-rich_rpt"/>
</dbReference>
<dbReference type="GO" id="GO:0030030">
    <property type="term" value="P:cell projection organization"/>
    <property type="evidence" value="ECO:0007669"/>
    <property type="project" value="UniProtKB-KW"/>
</dbReference>
<dbReference type="GO" id="GO:0000398">
    <property type="term" value="P:mRNA splicing, via spliceosome"/>
    <property type="evidence" value="ECO:0007669"/>
    <property type="project" value="InterPro"/>
</dbReference>
<dbReference type="VEuPathDB" id="VectorBase:MDOMA2_015061"/>
<evidence type="ECO:0000256" key="13">
    <source>
        <dbReference type="SAM" id="Coils"/>
    </source>
</evidence>
<keyword evidence="3" id="KW-0963">Cytoplasm</keyword>
<feature type="compositionally biased region" description="Low complexity" evidence="14">
    <location>
        <begin position="301"/>
        <end position="313"/>
    </location>
</feature>
<gene>
    <name evidence="15" type="primary">101895508</name>
    <name evidence="17" type="synonym">LOC131805947</name>
</gene>
<dbReference type="Pfam" id="PF14580">
    <property type="entry name" value="LRR_9"/>
    <property type="match status" value="1"/>
</dbReference>
<dbReference type="KEGG" id="mde:101895508"/>
<feature type="region of interest" description="Disordered" evidence="14">
    <location>
        <begin position="460"/>
        <end position="506"/>
    </location>
</feature>
<evidence type="ECO:0000256" key="5">
    <source>
        <dbReference type="ARBA" id="ARBA00022737"/>
    </source>
</evidence>
<evidence type="ECO:0000256" key="2">
    <source>
        <dbReference type="ARBA" id="ARBA00004300"/>
    </source>
</evidence>
<dbReference type="InterPro" id="IPR000048">
    <property type="entry name" value="IQ_motif_EF-hand-BS"/>
</dbReference>
<feature type="compositionally biased region" description="Low complexity" evidence="14">
    <location>
        <begin position="386"/>
        <end position="398"/>
    </location>
</feature>
<evidence type="ECO:0000256" key="8">
    <source>
        <dbReference type="ARBA" id="ARBA00023242"/>
    </source>
</evidence>
<evidence type="ECO:0000256" key="10">
    <source>
        <dbReference type="ARBA" id="ARBA00058656"/>
    </source>
</evidence>
<sequence length="903" mass="100374">MSEEESEKIVLDLSKKQLKKVPKQEEAQNVRVLLLDENELQKIDNIDSYLKIEKLSLSKNQLLRMYGICRLHCLRELNLSFNGILSIEGLKDCTHLRILNLEGNNIKNIEHLNTNTKLEYLNLAENSIGSISDISFLKCLKELYLHGNRLTHLRQCDNYLPQSLEVLTLAKNNISDLNEICTLAHLNNLNSLTISENPCVSMTAGADGFDHRPFVLNWCLSLKVIDGFVVDPIESLKAEWLYSQGRGRSFRLGEQAALAKYLSSVCPLIGKALENENERKLRLILSKAQHHQRQLQEEISENSNASVNNSPSSGRKKPASRIQSPRFSRLSGRQGSPDSMVNSYHGNTANDRNDVNNTNHATQMTTSLIENVKNCDSIMTQSLEGSNSNNSNAKMNNSQESTPRTITPNPYNEQSYINQPLSGGPLAAASKMVPVPETLMSPDVCPASVAQRVTVSAINTQIQQTKTNKNKDNRLNSPKMRSPHLKRNTSERSPTMSPRKSNSVANNSNIHQQMSNTKMLLNQQQHMEQHQIKSRQFVTNSMHVAAPDDCSAGGSSDDDSDNINVDKLKTIRNKAAQRCQQMKQNMDNSSLNCSQDTESSAVVIQKIWRGYRTRKKTKDIAEKLLKRRTHEYIDKLTKDMEMTKAQLENERKIQQLQMQAINALWKKVSSMQNTVAATNTTAANVDVTHGDQPAVGTSSGSMVVTQPNTLCLDNSSTTVVNDLAKTCGMLTNQVQQLQGSMRDILNCLTLFCNLPQENVKRLLTAGVAEALSQTTNPVNNSNCSEKKDSAATQTEIVAVHTPQMENQNNFPFTKVRPSTLALIEAQNANAINNSSAPVIPSTTVTATNTDADQPLETPTNHKRQLPPDESGVCSDDVRSNDSVSFSEKQDEDEKHNMHSKSSG</sequence>
<dbReference type="RefSeq" id="XP_058985736.1">
    <property type="nucleotide sequence ID" value="XM_059129753.1"/>
</dbReference>
<name>A0A1I8N2G9_MUSDO</name>
<dbReference type="VEuPathDB" id="VectorBase:MDOA010847"/>
<evidence type="ECO:0000313" key="17">
    <source>
        <dbReference type="RefSeq" id="XP_058985736.1"/>
    </source>
</evidence>
<dbReference type="Gene3D" id="1.20.5.190">
    <property type="match status" value="1"/>
</dbReference>
<proteinExistence type="inferred from homology"/>
<comment type="subcellular location">
    <subcellularLocation>
        <location evidence="2">Cytoplasm</location>
        <location evidence="2">Cytoskeleton</location>
        <location evidence="2">Microtubule organizing center</location>
        <location evidence="2">Centrosome</location>
    </subcellularLocation>
    <subcellularLocation>
        <location evidence="1">Nucleus</location>
    </subcellularLocation>
</comment>
<evidence type="ECO:0000313" key="16">
    <source>
        <dbReference type="Proteomes" id="UP001652621"/>
    </source>
</evidence>
<dbReference type="Pfam" id="PF13516">
    <property type="entry name" value="LRR_6"/>
    <property type="match status" value="1"/>
</dbReference>
<keyword evidence="6" id="KW-0970">Cilium biogenesis/degradation</keyword>
<dbReference type="OrthoDB" id="5954088at2759"/>
<dbReference type="GO" id="GO:0005686">
    <property type="term" value="C:U2 snRNP"/>
    <property type="evidence" value="ECO:0007669"/>
    <property type="project" value="TreeGrafter"/>
</dbReference>
<evidence type="ECO:0000256" key="12">
    <source>
        <dbReference type="ARBA" id="ARBA00076677"/>
    </source>
</evidence>
<dbReference type="eggNOG" id="KOG0531">
    <property type="taxonomic scope" value="Eukaryota"/>
</dbReference>
<accession>A0A1I8N2G9</accession>
<evidence type="ECO:0000256" key="4">
    <source>
        <dbReference type="ARBA" id="ARBA00022614"/>
    </source>
</evidence>
<feature type="region of interest" description="Disordered" evidence="14">
    <location>
        <begin position="381"/>
        <end position="419"/>
    </location>
</feature>
<dbReference type="PROSITE" id="PS51450">
    <property type="entry name" value="LRR"/>
    <property type="match status" value="4"/>
</dbReference>
<feature type="region of interest" description="Disordered" evidence="14">
    <location>
        <begin position="294"/>
        <end position="358"/>
    </location>
</feature>
<dbReference type="PANTHER" id="PTHR10552:SF6">
    <property type="entry name" value="U2 SMALL NUCLEAR RIBONUCLEOPROTEIN A"/>
    <property type="match status" value="1"/>
</dbReference>
<feature type="compositionally biased region" description="Polar residues" evidence="14">
    <location>
        <begin position="399"/>
        <end position="419"/>
    </location>
</feature>
<protein>
    <recommendedName>
        <fullName evidence="11">Centrosomal protein of 97 kDa</fullName>
    </recommendedName>
    <alternativeName>
        <fullName evidence="12">Leucine-rich repeat and IQ domain-containing protein 2</fullName>
    </alternativeName>
</protein>
<feature type="compositionally biased region" description="Polar residues" evidence="14">
    <location>
        <begin position="491"/>
        <end position="506"/>
    </location>
</feature>
<dbReference type="STRING" id="7370.A0A1I8N2G9"/>
<dbReference type="CDD" id="cd23767">
    <property type="entry name" value="IQCD"/>
    <property type="match status" value="1"/>
</dbReference>
<evidence type="ECO:0000256" key="1">
    <source>
        <dbReference type="ARBA" id="ARBA00004123"/>
    </source>
</evidence>
<evidence type="ECO:0000256" key="7">
    <source>
        <dbReference type="ARBA" id="ARBA00023212"/>
    </source>
</evidence>
<dbReference type="FunFam" id="3.80.10.10:FF:001171">
    <property type="entry name" value="Centrosomal protein 97kDa, isoform B"/>
    <property type="match status" value="1"/>
</dbReference>
<dbReference type="Pfam" id="PF00612">
    <property type="entry name" value="IQ"/>
    <property type="match status" value="1"/>
</dbReference>
<feature type="coiled-coil region" evidence="13">
    <location>
        <begin position="565"/>
        <end position="592"/>
    </location>
</feature>
<dbReference type="PROSITE" id="PS50096">
    <property type="entry name" value="IQ"/>
    <property type="match status" value="1"/>
</dbReference>